<dbReference type="Pfam" id="PF10344">
    <property type="entry name" value="Hobbit"/>
    <property type="match status" value="1"/>
</dbReference>
<evidence type="ECO:0000313" key="2">
    <source>
        <dbReference type="Proteomes" id="UP000740926"/>
    </source>
</evidence>
<dbReference type="AlphaFoldDB" id="A0A9P7BZA6"/>
<sequence length="94" mass="10918">MHSRLLKDIPFLYFGPTEKKEPMLIPNIQLNCELLTFQFEDDPFEVRLRSIWKTGVIEQTNRLALNDAFDLKAMTLTKHQSNENSEGDTDAGKY</sequence>
<protein>
    <submittedName>
        <fullName evidence="1">Uncharacterized protein</fullName>
    </submittedName>
</protein>
<dbReference type="PANTHER" id="PTHR15678">
    <property type="entry name" value="ANTIGEN MLAA-22-RELATED"/>
    <property type="match status" value="1"/>
</dbReference>
<organism evidence="1 2">
    <name type="scientific">Rhizopus delemar</name>
    <dbReference type="NCBI Taxonomy" id="936053"/>
    <lineage>
        <taxon>Eukaryota</taxon>
        <taxon>Fungi</taxon>
        <taxon>Fungi incertae sedis</taxon>
        <taxon>Mucoromycota</taxon>
        <taxon>Mucoromycotina</taxon>
        <taxon>Mucoromycetes</taxon>
        <taxon>Mucorales</taxon>
        <taxon>Mucorineae</taxon>
        <taxon>Rhizopodaceae</taxon>
        <taxon>Rhizopus</taxon>
    </lineage>
</organism>
<dbReference type="InterPro" id="IPR045167">
    <property type="entry name" value="Hobbit"/>
</dbReference>
<gene>
    <name evidence="1" type="ORF">G6F50_018091</name>
</gene>
<accession>A0A9P7BZA6</accession>
<dbReference type="PANTHER" id="PTHR15678:SF6">
    <property type="entry name" value="BRIDGE-LIKE LIPID TRANSFER PROTEIN FAMILY MEMBER 2"/>
    <property type="match status" value="1"/>
</dbReference>
<reference evidence="1 2" key="1">
    <citation type="journal article" date="2020" name="Microb. Genom.">
        <title>Genetic diversity of clinical and environmental Mucorales isolates obtained from an investigation of mucormycosis cases among solid organ transplant recipients.</title>
        <authorList>
            <person name="Nguyen M.H."/>
            <person name="Kaul D."/>
            <person name="Muto C."/>
            <person name="Cheng S.J."/>
            <person name="Richter R.A."/>
            <person name="Bruno V.M."/>
            <person name="Liu G."/>
            <person name="Beyhan S."/>
            <person name="Sundermann A.J."/>
            <person name="Mounaud S."/>
            <person name="Pasculle A.W."/>
            <person name="Nierman W.C."/>
            <person name="Driscoll E."/>
            <person name="Cumbie R."/>
            <person name="Clancy C.J."/>
            <person name="Dupont C.L."/>
        </authorList>
    </citation>
    <scope>NUCLEOTIDE SEQUENCE [LARGE SCALE GENOMIC DNA]</scope>
    <source>
        <strain evidence="1 2">GL24</strain>
    </source>
</reference>
<evidence type="ECO:0000313" key="1">
    <source>
        <dbReference type="EMBL" id="KAG1529301.1"/>
    </source>
</evidence>
<comment type="caution">
    <text evidence="1">The sequence shown here is derived from an EMBL/GenBank/DDBJ whole genome shotgun (WGS) entry which is preliminary data.</text>
</comment>
<keyword evidence="2" id="KW-1185">Reference proteome</keyword>
<name>A0A9P7BZA6_9FUNG</name>
<dbReference type="Proteomes" id="UP000740926">
    <property type="component" value="Unassembled WGS sequence"/>
</dbReference>
<proteinExistence type="predicted"/>
<dbReference type="EMBL" id="JAANIU010015624">
    <property type="protein sequence ID" value="KAG1529301.1"/>
    <property type="molecule type" value="Genomic_DNA"/>
</dbReference>